<reference evidence="10" key="1">
    <citation type="journal article" date="2019" name="Int. J. Syst. Evol. Microbiol.">
        <title>The Global Catalogue of Microorganisms (GCM) 10K type strain sequencing project: providing services to taxonomists for standard genome sequencing and annotation.</title>
        <authorList>
            <consortium name="The Broad Institute Genomics Platform"/>
            <consortium name="The Broad Institute Genome Sequencing Center for Infectious Disease"/>
            <person name="Wu L."/>
            <person name="Ma J."/>
        </authorList>
    </citation>
    <scope>NUCLEOTIDE SEQUENCE [LARGE SCALE GENOMIC DNA]</scope>
    <source>
        <strain evidence="10">CCM 8934</strain>
    </source>
</reference>
<keyword evidence="2" id="KW-0134">Cell wall</keyword>
<protein>
    <submittedName>
        <fullName evidence="9">Ig-like domain-containing protein</fullName>
    </submittedName>
</protein>
<feature type="domain" description="SDR-like Ig" evidence="8">
    <location>
        <begin position="55"/>
        <end position="139"/>
    </location>
</feature>
<evidence type="ECO:0000259" key="7">
    <source>
        <dbReference type="Pfam" id="PF05737"/>
    </source>
</evidence>
<evidence type="ECO:0000256" key="5">
    <source>
        <dbReference type="ARBA" id="ARBA00023088"/>
    </source>
</evidence>
<feature type="compositionally biased region" description="Low complexity" evidence="6">
    <location>
        <begin position="283"/>
        <end position="309"/>
    </location>
</feature>
<dbReference type="InterPro" id="IPR008966">
    <property type="entry name" value="Adhesion_dom_sf"/>
</dbReference>
<dbReference type="Proteomes" id="UP001596227">
    <property type="component" value="Unassembled WGS sequence"/>
</dbReference>
<dbReference type="InterPro" id="IPR011252">
    <property type="entry name" value="Fibrogen-bd_dom1"/>
</dbReference>
<organism evidence="9 10">
    <name type="scientific">Lactiplantibacillus daoliensis</name>
    <dbReference type="NCBI Taxonomy" id="2559916"/>
    <lineage>
        <taxon>Bacteria</taxon>
        <taxon>Bacillati</taxon>
        <taxon>Bacillota</taxon>
        <taxon>Bacilli</taxon>
        <taxon>Lactobacillales</taxon>
        <taxon>Lactobacillaceae</taxon>
        <taxon>Lactiplantibacillus</taxon>
    </lineage>
</organism>
<dbReference type="SUPFAM" id="SSF49401">
    <property type="entry name" value="Bacterial adhesins"/>
    <property type="match status" value="2"/>
</dbReference>
<dbReference type="EMBL" id="JBHSSB010000031">
    <property type="protein sequence ID" value="MFC6295860.1"/>
    <property type="molecule type" value="Genomic_DNA"/>
</dbReference>
<dbReference type="RefSeq" id="WP_137607737.1">
    <property type="nucleotide sequence ID" value="NZ_BJDH01000006.1"/>
</dbReference>
<feature type="compositionally biased region" description="Low complexity" evidence="6">
    <location>
        <begin position="363"/>
        <end position="423"/>
    </location>
</feature>
<dbReference type="Gene3D" id="2.60.40.1280">
    <property type="match status" value="1"/>
</dbReference>
<comment type="caution">
    <text evidence="9">The sequence shown here is derived from an EMBL/GenBank/DDBJ whole genome shotgun (WGS) entry which is preliminary data.</text>
</comment>
<feature type="region of interest" description="Disordered" evidence="6">
    <location>
        <begin position="283"/>
        <end position="431"/>
    </location>
</feature>
<evidence type="ECO:0000256" key="1">
    <source>
        <dbReference type="ARBA" id="ARBA00004168"/>
    </source>
</evidence>
<keyword evidence="3" id="KW-0964">Secreted</keyword>
<gene>
    <name evidence="9" type="ORF">ACFQH1_11670</name>
</gene>
<dbReference type="InterPro" id="IPR041171">
    <property type="entry name" value="SDR_Ig"/>
</dbReference>
<evidence type="ECO:0000259" key="8">
    <source>
        <dbReference type="Pfam" id="PF17961"/>
    </source>
</evidence>
<name>A0ABW1ULL8_9LACO</name>
<keyword evidence="4" id="KW-0732">Signal</keyword>
<feature type="compositionally biased region" description="Acidic residues" evidence="6">
    <location>
        <begin position="340"/>
        <end position="352"/>
    </location>
</feature>
<comment type="subcellular location">
    <subcellularLocation>
        <location evidence="1">Secreted</location>
        <location evidence="1">Cell wall</location>
        <topology evidence="1">Peptidoglycan-anchor</topology>
    </subcellularLocation>
</comment>
<feature type="domain" description="Collagen binding" evidence="7">
    <location>
        <begin position="168"/>
        <end position="285"/>
    </location>
</feature>
<evidence type="ECO:0000256" key="3">
    <source>
        <dbReference type="ARBA" id="ARBA00022525"/>
    </source>
</evidence>
<keyword evidence="10" id="KW-1185">Reference proteome</keyword>
<feature type="compositionally biased region" description="Acidic residues" evidence="6">
    <location>
        <begin position="317"/>
        <end position="332"/>
    </location>
</feature>
<sequence length="459" mass="48662">MKNKQILRWLIGLVSLVGLFLVSSLVTPVKASAANYNASDFLTSAQVTNGPDFKPADTIDVQYKLDFGDQQLNNGDTITIDLPSNLKAKKVGDTFDVVDTTGTVIGVAKVTNDGQVVITVNDALEGKTNDKMTLNLKTQYRGDDFGEKEVDFGGGNQSTVNIVENDANLSKKGTLQDDGTVKWTILVDRREISMSNLKISDTVANDQTMLQPITVYNGEWSSNSTYKRRDKINESDYNVSYTDNGFDVAFNDTVSNLIVIDYYTKINDDQDVNSGHKFRNKATMTWSGGTTGGSNSEDANGSVSSSNGNSGIGTGDENGEETTEEPDEDDENTGTIDTDGGTDEVTEPEPTPDPEPTPEPGEESSSSSSNSSSVASSSNSSSSSAAVINPTTDSSSTTGTTSTNKTTTAPANAAPKKQATAKTLPQTNESASDSHALLAIGVLVATLTLGSGALLRHWF</sequence>
<evidence type="ECO:0000313" key="10">
    <source>
        <dbReference type="Proteomes" id="UP001596227"/>
    </source>
</evidence>
<evidence type="ECO:0000256" key="6">
    <source>
        <dbReference type="SAM" id="MobiDB-lite"/>
    </source>
</evidence>
<proteinExistence type="predicted"/>
<dbReference type="Gene3D" id="2.60.40.740">
    <property type="match status" value="1"/>
</dbReference>
<evidence type="ECO:0000313" key="9">
    <source>
        <dbReference type="EMBL" id="MFC6295860.1"/>
    </source>
</evidence>
<dbReference type="Pfam" id="PF17961">
    <property type="entry name" value="Big_8"/>
    <property type="match status" value="1"/>
</dbReference>
<dbReference type="Pfam" id="PF05737">
    <property type="entry name" value="Collagen_bind"/>
    <property type="match status" value="1"/>
</dbReference>
<keyword evidence="5" id="KW-0572">Peptidoglycan-anchor</keyword>
<evidence type="ECO:0000256" key="4">
    <source>
        <dbReference type="ARBA" id="ARBA00022729"/>
    </source>
</evidence>
<accession>A0ABW1ULL8</accession>
<dbReference type="InterPro" id="IPR008456">
    <property type="entry name" value="Collagen-bd_dom"/>
</dbReference>
<evidence type="ECO:0000256" key="2">
    <source>
        <dbReference type="ARBA" id="ARBA00022512"/>
    </source>
</evidence>